<accession>A0A177BDE2</accession>
<feature type="chain" id="PRO_5008056939" evidence="1">
    <location>
        <begin position="18"/>
        <end position="263"/>
    </location>
</feature>
<keyword evidence="3" id="KW-1185">Reference proteome</keyword>
<gene>
    <name evidence="2" type="ORF">A3Q56_00662</name>
</gene>
<sequence length="263" mass="30011">MGFVSILFLLILSKLYGECMNGSLPQHYKLDFSTFQDTIIPEISLYVETQDNDVLDKHIKSMQNLKEALFIYKKYNVVFIHTGKAYMPVSSSQIKSIKSGQFKTRGDVCIIFCDFCNGSELTMINSKPVWIVHNGILSSKTFFQYLGLMLGLETRIHQNGEIKADAFIYDSIGTTLILSKFSIKVLNEIKKKKREFRLVSDVNINYSVFTLVNAKLTSLGGQEKFSPCPEITIDDCILGTYTTKNNFCRIKFLLDSDCFEKDR</sequence>
<comment type="caution">
    <text evidence="2">The sequence shown here is derived from an EMBL/GenBank/DDBJ whole genome shotgun (WGS) entry which is preliminary data.</text>
</comment>
<organism evidence="2 3">
    <name type="scientific">Intoshia linei</name>
    <dbReference type="NCBI Taxonomy" id="1819745"/>
    <lineage>
        <taxon>Eukaryota</taxon>
        <taxon>Metazoa</taxon>
        <taxon>Spiralia</taxon>
        <taxon>Lophotrochozoa</taxon>
        <taxon>Mesozoa</taxon>
        <taxon>Orthonectida</taxon>
        <taxon>Rhopaluridae</taxon>
        <taxon>Intoshia</taxon>
    </lineage>
</organism>
<protein>
    <submittedName>
        <fullName evidence="2">Uncharacterized protein</fullName>
    </submittedName>
</protein>
<feature type="signal peptide" evidence="1">
    <location>
        <begin position="1"/>
        <end position="17"/>
    </location>
</feature>
<dbReference type="Proteomes" id="UP000078046">
    <property type="component" value="Unassembled WGS sequence"/>
</dbReference>
<dbReference type="AlphaFoldDB" id="A0A177BDE2"/>
<proteinExistence type="predicted"/>
<evidence type="ECO:0000256" key="1">
    <source>
        <dbReference type="SAM" id="SignalP"/>
    </source>
</evidence>
<reference evidence="2 3" key="1">
    <citation type="submission" date="2016-04" db="EMBL/GenBank/DDBJ databases">
        <title>The genome of Intoshia linei affirms orthonectids as highly simplified spiralians.</title>
        <authorList>
            <person name="Mikhailov K.V."/>
            <person name="Slusarev G.S."/>
            <person name="Nikitin M.A."/>
            <person name="Logacheva M.D."/>
            <person name="Penin A."/>
            <person name="Aleoshin V."/>
            <person name="Panchin Y.V."/>
        </authorList>
    </citation>
    <scope>NUCLEOTIDE SEQUENCE [LARGE SCALE GENOMIC DNA]</scope>
    <source>
        <strain evidence="2">Intl2013</strain>
        <tissue evidence="2">Whole animal</tissue>
    </source>
</reference>
<evidence type="ECO:0000313" key="3">
    <source>
        <dbReference type="Proteomes" id="UP000078046"/>
    </source>
</evidence>
<name>A0A177BDE2_9BILA</name>
<dbReference type="EMBL" id="LWCA01000042">
    <property type="protein sequence ID" value="OAF71554.1"/>
    <property type="molecule type" value="Genomic_DNA"/>
</dbReference>
<evidence type="ECO:0000313" key="2">
    <source>
        <dbReference type="EMBL" id="OAF71554.1"/>
    </source>
</evidence>
<keyword evidence="1" id="KW-0732">Signal</keyword>